<evidence type="ECO:0000313" key="1">
    <source>
        <dbReference type="EMBL" id="TWJ28209.1"/>
    </source>
</evidence>
<sequence length="144" mass="15602">MTKDPETALRSLLRGRLDRHERQVRGFAEPEWQRWADLLAGALLVAARRRFPPEQDRAPLIRFVASARERYDATGLDVDPTLAEAVLRAALGEGSPPPEEAATLTARILLLLGLLEDEGLPPADLDDLLTAAWQSAEGAAGTGA</sequence>
<dbReference type="AlphaFoldDB" id="A0A562WD40"/>
<evidence type="ECO:0000313" key="2">
    <source>
        <dbReference type="Proteomes" id="UP000319728"/>
    </source>
</evidence>
<name>A0A562WD40_9ACTN</name>
<comment type="caution">
    <text evidence="1">The sequence shown here is derived from an EMBL/GenBank/DDBJ whole genome shotgun (WGS) entry which is preliminary data.</text>
</comment>
<organism evidence="1 2">
    <name type="scientific">Micromonospora sagamiensis</name>
    <dbReference type="NCBI Taxonomy" id="47875"/>
    <lineage>
        <taxon>Bacteria</taxon>
        <taxon>Bacillati</taxon>
        <taxon>Actinomycetota</taxon>
        <taxon>Actinomycetes</taxon>
        <taxon>Micromonosporales</taxon>
        <taxon>Micromonosporaceae</taxon>
        <taxon>Micromonospora</taxon>
    </lineage>
</organism>
<dbReference type="OrthoDB" id="3394973at2"/>
<gene>
    <name evidence="1" type="ORF">JD81_01712</name>
</gene>
<keyword evidence="2" id="KW-1185">Reference proteome</keyword>
<reference evidence="1 2" key="1">
    <citation type="submission" date="2019-07" db="EMBL/GenBank/DDBJ databases">
        <title>R&amp;d 2014.</title>
        <authorList>
            <person name="Klenk H.-P."/>
        </authorList>
    </citation>
    <scope>NUCLEOTIDE SEQUENCE [LARGE SCALE GENOMIC DNA]</scope>
    <source>
        <strain evidence="1 2">DSM 43912</strain>
    </source>
</reference>
<dbReference type="Proteomes" id="UP000319728">
    <property type="component" value="Unassembled WGS sequence"/>
</dbReference>
<protein>
    <submittedName>
        <fullName evidence="1">Uncharacterized protein</fullName>
    </submittedName>
</protein>
<accession>A0A562WD40</accession>
<dbReference type="EMBL" id="VLLP01000001">
    <property type="protein sequence ID" value="TWJ28209.1"/>
    <property type="molecule type" value="Genomic_DNA"/>
</dbReference>
<proteinExistence type="predicted"/>
<dbReference type="RefSeq" id="WP_145816354.1">
    <property type="nucleotide sequence ID" value="NZ_AP023438.1"/>
</dbReference>